<accession>A0A0F9SSF9</accession>
<gene>
    <name evidence="1" type="ORF">LCGC14_0816880</name>
</gene>
<dbReference type="EMBL" id="LAZR01002274">
    <property type="protein sequence ID" value="KKN32143.1"/>
    <property type="molecule type" value="Genomic_DNA"/>
</dbReference>
<evidence type="ECO:0008006" key="2">
    <source>
        <dbReference type="Google" id="ProtNLM"/>
    </source>
</evidence>
<protein>
    <recommendedName>
        <fullName evidence="2">NTF2-like N-terminal transpeptidase domain-containing protein</fullName>
    </recommendedName>
</protein>
<proteinExistence type="predicted"/>
<name>A0A0F9SSF9_9ZZZZ</name>
<sequence>MGCSQSTVQPKGPQQATISEVDVKKYSDMPTVQGTPRSVISESRESVRDTVKEYFEKAFLDLRLVNSAGFQKEILSYFTKDAQAKAQTELRLLSLAEEGTRLESISSNQLKVPLLAISFDKSKKAVLSTLKFEFIAKYKAKKKKQADLKTFGWLVLSKEDGDWKIFDYWIQTSLK</sequence>
<dbReference type="AlphaFoldDB" id="A0A0F9SSF9"/>
<reference evidence="1" key="1">
    <citation type="journal article" date="2015" name="Nature">
        <title>Complex archaea that bridge the gap between prokaryotes and eukaryotes.</title>
        <authorList>
            <person name="Spang A."/>
            <person name="Saw J.H."/>
            <person name="Jorgensen S.L."/>
            <person name="Zaremba-Niedzwiedzka K."/>
            <person name="Martijn J."/>
            <person name="Lind A.E."/>
            <person name="van Eijk R."/>
            <person name="Schleper C."/>
            <person name="Guy L."/>
            <person name="Ettema T.J."/>
        </authorList>
    </citation>
    <scope>NUCLEOTIDE SEQUENCE</scope>
</reference>
<evidence type="ECO:0000313" key="1">
    <source>
        <dbReference type="EMBL" id="KKN32143.1"/>
    </source>
</evidence>
<comment type="caution">
    <text evidence="1">The sequence shown here is derived from an EMBL/GenBank/DDBJ whole genome shotgun (WGS) entry which is preliminary data.</text>
</comment>
<organism evidence="1">
    <name type="scientific">marine sediment metagenome</name>
    <dbReference type="NCBI Taxonomy" id="412755"/>
    <lineage>
        <taxon>unclassified sequences</taxon>
        <taxon>metagenomes</taxon>
        <taxon>ecological metagenomes</taxon>
    </lineage>
</organism>